<name>A0ABR4LFG7_9EURO</name>
<evidence type="ECO:0000313" key="2">
    <source>
        <dbReference type="EMBL" id="KAL2863186.1"/>
    </source>
</evidence>
<accession>A0ABR4LFG7</accession>
<dbReference type="RefSeq" id="XP_070882165.1">
    <property type="nucleotide sequence ID" value="XM_071030187.1"/>
</dbReference>
<dbReference type="GeneID" id="98145259"/>
<keyword evidence="1" id="KW-0472">Membrane</keyword>
<keyword evidence="1" id="KW-0812">Transmembrane</keyword>
<dbReference type="EMBL" id="JBFXLQ010000055">
    <property type="protein sequence ID" value="KAL2863186.1"/>
    <property type="molecule type" value="Genomic_DNA"/>
</dbReference>
<sequence>MTIVVTSLSFHHYRRLQCNILLWWLRWTFPTPLAPGILNLLLEPEEFRWSWFVMVWG</sequence>
<feature type="transmembrane region" description="Helical" evidence="1">
    <location>
        <begin position="21"/>
        <end position="42"/>
    </location>
</feature>
<evidence type="ECO:0000256" key="1">
    <source>
        <dbReference type="SAM" id="Phobius"/>
    </source>
</evidence>
<comment type="caution">
    <text evidence="2">The sequence shown here is derived from an EMBL/GenBank/DDBJ whole genome shotgun (WGS) entry which is preliminary data.</text>
</comment>
<organism evidence="2 3">
    <name type="scientific">Aspergillus lucknowensis</name>
    <dbReference type="NCBI Taxonomy" id="176173"/>
    <lineage>
        <taxon>Eukaryota</taxon>
        <taxon>Fungi</taxon>
        <taxon>Dikarya</taxon>
        <taxon>Ascomycota</taxon>
        <taxon>Pezizomycotina</taxon>
        <taxon>Eurotiomycetes</taxon>
        <taxon>Eurotiomycetidae</taxon>
        <taxon>Eurotiales</taxon>
        <taxon>Aspergillaceae</taxon>
        <taxon>Aspergillus</taxon>
        <taxon>Aspergillus subgen. Nidulantes</taxon>
    </lineage>
</organism>
<evidence type="ECO:0000313" key="3">
    <source>
        <dbReference type="Proteomes" id="UP001610432"/>
    </source>
</evidence>
<dbReference type="Proteomes" id="UP001610432">
    <property type="component" value="Unassembled WGS sequence"/>
</dbReference>
<proteinExistence type="predicted"/>
<protein>
    <submittedName>
        <fullName evidence="2">Uncharacterized protein</fullName>
    </submittedName>
</protein>
<gene>
    <name evidence="2" type="ORF">BJX67DRAFT_364422</name>
</gene>
<keyword evidence="1" id="KW-1133">Transmembrane helix</keyword>
<keyword evidence="3" id="KW-1185">Reference proteome</keyword>
<reference evidence="2 3" key="1">
    <citation type="submission" date="2024-07" db="EMBL/GenBank/DDBJ databases">
        <title>Section-level genome sequencing and comparative genomics of Aspergillus sections Usti and Cavernicolus.</title>
        <authorList>
            <consortium name="Lawrence Berkeley National Laboratory"/>
            <person name="Nybo J.L."/>
            <person name="Vesth T.C."/>
            <person name="Theobald S."/>
            <person name="Frisvad J.C."/>
            <person name="Larsen T.O."/>
            <person name="Kjaerboelling I."/>
            <person name="Rothschild-Mancinelli K."/>
            <person name="Lyhne E.K."/>
            <person name="Kogle M.E."/>
            <person name="Barry K."/>
            <person name="Clum A."/>
            <person name="Na H."/>
            <person name="Ledsgaard L."/>
            <person name="Lin J."/>
            <person name="Lipzen A."/>
            <person name="Kuo A."/>
            <person name="Riley R."/>
            <person name="Mondo S."/>
            <person name="Labutti K."/>
            <person name="Haridas S."/>
            <person name="Pangalinan J."/>
            <person name="Salamov A.A."/>
            <person name="Simmons B.A."/>
            <person name="Magnuson J.K."/>
            <person name="Chen J."/>
            <person name="Drula E."/>
            <person name="Henrissat B."/>
            <person name="Wiebenga A."/>
            <person name="Lubbers R.J."/>
            <person name="Gomes A.C."/>
            <person name="Macurrencykelacurrency M.R."/>
            <person name="Stajich J."/>
            <person name="Grigoriev I.V."/>
            <person name="Mortensen U.H."/>
            <person name="De Vries R.P."/>
            <person name="Baker S.E."/>
            <person name="Andersen M.R."/>
        </authorList>
    </citation>
    <scope>NUCLEOTIDE SEQUENCE [LARGE SCALE GENOMIC DNA]</scope>
    <source>
        <strain evidence="2 3">CBS 449.75</strain>
    </source>
</reference>